<evidence type="ECO:0000256" key="1">
    <source>
        <dbReference type="SAM" id="MobiDB-lite"/>
    </source>
</evidence>
<comment type="caution">
    <text evidence="3">The sequence shown here is derived from an EMBL/GenBank/DDBJ whole genome shotgun (WGS) entry which is preliminary data.</text>
</comment>
<dbReference type="Proteomes" id="UP000326757">
    <property type="component" value="Unassembled WGS sequence"/>
</dbReference>
<dbReference type="InterPro" id="IPR045518">
    <property type="entry name" value="2EXR"/>
</dbReference>
<evidence type="ECO:0000313" key="3">
    <source>
        <dbReference type="EMBL" id="KAB8288188.1"/>
    </source>
</evidence>
<name>A0A5N6JNB6_MONLA</name>
<feature type="region of interest" description="Disordered" evidence="1">
    <location>
        <begin position="1"/>
        <end position="38"/>
    </location>
</feature>
<reference evidence="3 4" key="1">
    <citation type="submission" date="2019-06" db="EMBL/GenBank/DDBJ databases">
        <title>Genome Sequence of the Brown Rot Fungal Pathogen Monilinia laxa.</title>
        <authorList>
            <person name="De Miccolis Angelini R.M."/>
            <person name="Landi L."/>
            <person name="Abate D."/>
            <person name="Pollastro S."/>
            <person name="Romanazzi G."/>
            <person name="Faretra F."/>
        </authorList>
    </citation>
    <scope>NUCLEOTIDE SEQUENCE [LARGE SCALE GENOMIC DNA]</scope>
    <source>
        <strain evidence="3 4">Mlax316</strain>
    </source>
</reference>
<keyword evidence="4" id="KW-1185">Reference proteome</keyword>
<accession>A0A5N6JNB6</accession>
<feature type="domain" description="2EXR" evidence="2">
    <location>
        <begin position="73"/>
        <end position="168"/>
    </location>
</feature>
<proteinExistence type="predicted"/>
<dbReference type="Pfam" id="PF20150">
    <property type="entry name" value="2EXR"/>
    <property type="match status" value="1"/>
</dbReference>
<dbReference type="EMBL" id="VIGI01000025">
    <property type="protein sequence ID" value="KAB8288188.1"/>
    <property type="molecule type" value="Genomic_DNA"/>
</dbReference>
<protein>
    <recommendedName>
        <fullName evidence="2">2EXR domain-containing protein</fullName>
    </recommendedName>
</protein>
<sequence length="224" mass="25264">MKLRSRTKIGQAMPSPVTRVSPIPKNATTTALTSPNPGAASFGPGTLSKFSTITVNAICPAPIYSFDGILKSFPVFDYLTKEVRCMIWRAAGDLNPRNNPIQTVPHIGPGGFQFQSKIPIPPEFFACKDYFGEVRKRYVILYNRLQANDMSLAQYIPPKLWFNPAIDRFCLVSHWTPQEFNVGIRLLFEFLQASKIAVSVDCAEKPEYNLNTWQTIFHHKNIPK</sequence>
<dbReference type="AlphaFoldDB" id="A0A5N6JNB6"/>
<gene>
    <name evidence="3" type="ORF">EYC80_010193</name>
</gene>
<organism evidence="3 4">
    <name type="scientific">Monilinia laxa</name>
    <name type="common">Brown rot fungus</name>
    <name type="synonym">Sclerotinia laxa</name>
    <dbReference type="NCBI Taxonomy" id="61186"/>
    <lineage>
        <taxon>Eukaryota</taxon>
        <taxon>Fungi</taxon>
        <taxon>Dikarya</taxon>
        <taxon>Ascomycota</taxon>
        <taxon>Pezizomycotina</taxon>
        <taxon>Leotiomycetes</taxon>
        <taxon>Helotiales</taxon>
        <taxon>Sclerotiniaceae</taxon>
        <taxon>Monilinia</taxon>
    </lineage>
</organism>
<evidence type="ECO:0000259" key="2">
    <source>
        <dbReference type="Pfam" id="PF20150"/>
    </source>
</evidence>
<dbReference type="OrthoDB" id="3473305at2759"/>
<evidence type="ECO:0000313" key="4">
    <source>
        <dbReference type="Proteomes" id="UP000326757"/>
    </source>
</evidence>
<feature type="compositionally biased region" description="Polar residues" evidence="1">
    <location>
        <begin position="26"/>
        <end position="36"/>
    </location>
</feature>